<dbReference type="EMBL" id="JANSHE010000276">
    <property type="protein sequence ID" value="KAJ3013333.1"/>
    <property type="molecule type" value="Genomic_DNA"/>
</dbReference>
<name>A0ACC1Q5U4_9APHY</name>
<reference evidence="1" key="1">
    <citation type="submission" date="2022-08" db="EMBL/GenBank/DDBJ databases">
        <title>Genome Sequence of Pycnoporus sanguineus.</title>
        <authorList>
            <person name="Buettner E."/>
        </authorList>
    </citation>
    <scope>NUCLEOTIDE SEQUENCE</scope>
    <source>
        <strain evidence="1">CG-C14</strain>
    </source>
</reference>
<comment type="caution">
    <text evidence="1">The sequence shown here is derived from an EMBL/GenBank/DDBJ whole genome shotgun (WGS) entry which is preliminary data.</text>
</comment>
<accession>A0ACC1Q5U4</accession>
<sequence>MSDPKRITLYSAIDSPFPHRVRLALEEAGATYDIILIDLMNKEEWYEEKVNPAGGKVPFLVYGGPKLHPDEAPSADAVKIPESIVILEFLADIFPNAHLLPEDPVLRARVRLWNAAVDTKLLKALLGFIFLGEPLESILAVLEEFQAMMPPTGFAVGAHSRVTVYVDACASASAMRTGVWKGVVAEDEEEEVGGRDGRGQSDARTDEPRPLDSLSIGRESVPLGARDMALDRACRASLLLRAPGQSRSPHAYLPLALPPVRHVVYEARTPIASPNPATAPFENSPEDLIDHLRFNDDNPAYMSGDAPKPQALSMSDSRSTSSTSEHGRQSSRGRGAVPPYPSSRHAPVRPSFQTSAGPLYPPPIPSSSQENWPTVSTPAPSFQGPPPQYTYGQRGALNWNTPFAFLDLLDPINVAIRAGQEARRAAAKARKELRDRKTRRGMDELHTESFNPFNPINMAAQAAVEAYLAKTGATLDFIAFAACIPAGSSYDLEDEDLLDVPADSGHLGNGAATGVERRTRGTGRWWLS</sequence>
<evidence type="ECO:0000313" key="1">
    <source>
        <dbReference type="EMBL" id="KAJ3013333.1"/>
    </source>
</evidence>
<proteinExistence type="predicted"/>
<dbReference type="Proteomes" id="UP001144978">
    <property type="component" value="Unassembled WGS sequence"/>
</dbReference>
<gene>
    <name evidence="1" type="ORF">NUW54_g1624</name>
</gene>
<organism evidence="1 2">
    <name type="scientific">Trametes sanguinea</name>
    <dbReference type="NCBI Taxonomy" id="158606"/>
    <lineage>
        <taxon>Eukaryota</taxon>
        <taxon>Fungi</taxon>
        <taxon>Dikarya</taxon>
        <taxon>Basidiomycota</taxon>
        <taxon>Agaricomycotina</taxon>
        <taxon>Agaricomycetes</taxon>
        <taxon>Polyporales</taxon>
        <taxon>Polyporaceae</taxon>
        <taxon>Trametes</taxon>
    </lineage>
</organism>
<protein>
    <submittedName>
        <fullName evidence="1">Uncharacterized protein</fullName>
    </submittedName>
</protein>
<evidence type="ECO:0000313" key="2">
    <source>
        <dbReference type="Proteomes" id="UP001144978"/>
    </source>
</evidence>
<keyword evidence="2" id="KW-1185">Reference proteome</keyword>